<proteinExistence type="predicted"/>
<evidence type="ECO:0000313" key="9">
    <source>
        <dbReference type="EMBL" id="KIH91744.1"/>
    </source>
</evidence>
<evidence type="ECO:0000256" key="3">
    <source>
        <dbReference type="ARBA" id="ARBA00022806"/>
    </source>
</evidence>
<keyword evidence="1" id="KW-0547">Nucleotide-binding</keyword>
<dbReference type="Pfam" id="PF00271">
    <property type="entry name" value="Helicase_C"/>
    <property type="match status" value="1"/>
</dbReference>
<dbReference type="InterPro" id="IPR046931">
    <property type="entry name" value="HTH_61"/>
</dbReference>
<feature type="domain" description="Helicase ATP-binding" evidence="7">
    <location>
        <begin position="209"/>
        <end position="409"/>
    </location>
</feature>
<dbReference type="VEuPathDB" id="FungiDB:SPBR_01255"/>
<dbReference type="HOGENOM" id="CLU_006553_2_0_1"/>
<feature type="compositionally biased region" description="Pro residues" evidence="6">
    <location>
        <begin position="69"/>
        <end position="85"/>
    </location>
</feature>
<feature type="compositionally biased region" description="Polar residues" evidence="6">
    <location>
        <begin position="10"/>
        <end position="21"/>
    </location>
</feature>
<dbReference type="Gene3D" id="1.10.3380.20">
    <property type="match status" value="1"/>
</dbReference>
<dbReference type="GO" id="GO:0003676">
    <property type="term" value="F:nucleic acid binding"/>
    <property type="evidence" value="ECO:0007669"/>
    <property type="project" value="InterPro"/>
</dbReference>
<dbReference type="SMART" id="SM00490">
    <property type="entry name" value="HELICc"/>
    <property type="match status" value="1"/>
</dbReference>
<feature type="compositionally biased region" description="Polar residues" evidence="6">
    <location>
        <begin position="52"/>
        <end position="63"/>
    </location>
</feature>
<dbReference type="Gene3D" id="3.40.50.300">
    <property type="entry name" value="P-loop containing nucleotide triphosphate hydrolases"/>
    <property type="match status" value="2"/>
</dbReference>
<dbReference type="FunFam" id="1.10.3380.20:FF:000005">
    <property type="entry name" value="DNA-directed DNA polymerase theta, putative"/>
    <property type="match status" value="1"/>
</dbReference>
<dbReference type="CDD" id="cd18795">
    <property type="entry name" value="SF2_C_Ski2"/>
    <property type="match status" value="1"/>
</dbReference>
<dbReference type="InterPro" id="IPR057220">
    <property type="entry name" value="DUF7898"/>
</dbReference>
<evidence type="ECO:0000256" key="1">
    <source>
        <dbReference type="ARBA" id="ARBA00022741"/>
    </source>
</evidence>
<feature type="compositionally biased region" description="Polar residues" evidence="6">
    <location>
        <begin position="120"/>
        <end position="132"/>
    </location>
</feature>
<keyword evidence="4" id="KW-0067">ATP-binding</keyword>
<accession>A0A0C2EZ31</accession>
<protein>
    <submittedName>
        <fullName evidence="9">DNA polymerase theta subunit</fullName>
    </submittedName>
</protein>
<evidence type="ECO:0000313" key="10">
    <source>
        <dbReference type="Proteomes" id="UP000031575"/>
    </source>
</evidence>
<dbReference type="SUPFAM" id="SSF158702">
    <property type="entry name" value="Sec63 N-terminal domain-like"/>
    <property type="match status" value="1"/>
</dbReference>
<dbReference type="InterPro" id="IPR048960">
    <property type="entry name" value="POLQ-like_helical"/>
</dbReference>
<dbReference type="PROSITE" id="PS51194">
    <property type="entry name" value="HELICASE_CTER"/>
    <property type="match status" value="1"/>
</dbReference>
<reference evidence="9 10" key="1">
    <citation type="journal article" date="2014" name="BMC Genomics">
        <title>Comparative genomics of the major fungal agents of human and animal Sporotrichosis: Sporothrix schenckii and Sporothrix brasiliensis.</title>
        <authorList>
            <person name="Teixeira M.M."/>
            <person name="de Almeida L.G."/>
            <person name="Kubitschek-Barreira P."/>
            <person name="Alves F.L."/>
            <person name="Kioshima E.S."/>
            <person name="Abadio A.K."/>
            <person name="Fernandes L."/>
            <person name="Derengowski L.S."/>
            <person name="Ferreira K.S."/>
            <person name="Souza R.C."/>
            <person name="Ruiz J.C."/>
            <person name="de Andrade N.C."/>
            <person name="Paes H.C."/>
            <person name="Nicola A.M."/>
            <person name="Albuquerque P."/>
            <person name="Gerber A.L."/>
            <person name="Martins V.P."/>
            <person name="Peconick L.D."/>
            <person name="Neto A.V."/>
            <person name="Chaucanez C.B."/>
            <person name="Silva P.A."/>
            <person name="Cunha O.L."/>
            <person name="de Oliveira F.F."/>
            <person name="dos Santos T.C."/>
            <person name="Barros A.L."/>
            <person name="Soares M.A."/>
            <person name="de Oliveira L.M."/>
            <person name="Marini M.M."/>
            <person name="Villalobos-Duno H."/>
            <person name="Cunha M.M."/>
            <person name="de Hoog S."/>
            <person name="da Silveira J.F."/>
            <person name="Henrissat B."/>
            <person name="Nino-Vega G.A."/>
            <person name="Cisalpino P.S."/>
            <person name="Mora-Montes H.M."/>
            <person name="Almeida S.R."/>
            <person name="Stajich J.E."/>
            <person name="Lopes-Bezerra L.M."/>
            <person name="Vasconcelos A.T."/>
            <person name="Felipe M.S."/>
        </authorList>
    </citation>
    <scope>NUCLEOTIDE SEQUENCE [LARGE SCALE GENOMIC DNA]</scope>
    <source>
        <strain evidence="9 10">5110</strain>
    </source>
</reference>
<evidence type="ECO:0000256" key="2">
    <source>
        <dbReference type="ARBA" id="ARBA00022801"/>
    </source>
</evidence>
<dbReference type="InterPro" id="IPR011545">
    <property type="entry name" value="DEAD/DEAH_box_helicase_dom"/>
</dbReference>
<dbReference type="SUPFAM" id="SSF52540">
    <property type="entry name" value="P-loop containing nucleoside triphosphate hydrolases"/>
    <property type="match status" value="1"/>
</dbReference>
<feature type="region of interest" description="Disordered" evidence="6">
    <location>
        <begin position="118"/>
        <end position="140"/>
    </location>
</feature>
<dbReference type="GO" id="GO:0016787">
    <property type="term" value="F:hydrolase activity"/>
    <property type="evidence" value="ECO:0007669"/>
    <property type="project" value="UniProtKB-KW"/>
</dbReference>
<comment type="catalytic activity">
    <reaction evidence="5">
        <text>ATP + H2O = ADP + phosphate + H(+)</text>
        <dbReference type="Rhea" id="RHEA:13065"/>
        <dbReference type="ChEBI" id="CHEBI:15377"/>
        <dbReference type="ChEBI" id="CHEBI:15378"/>
        <dbReference type="ChEBI" id="CHEBI:30616"/>
        <dbReference type="ChEBI" id="CHEBI:43474"/>
        <dbReference type="ChEBI" id="CHEBI:456216"/>
        <dbReference type="EC" id="5.6.2.4"/>
    </reaction>
</comment>
<gene>
    <name evidence="9" type="ORF">SPBR_01255</name>
</gene>
<evidence type="ECO:0000256" key="5">
    <source>
        <dbReference type="ARBA" id="ARBA00048988"/>
    </source>
</evidence>
<dbReference type="PROSITE" id="PS51192">
    <property type="entry name" value="HELICASE_ATP_BIND_1"/>
    <property type="match status" value="1"/>
</dbReference>
<keyword evidence="2" id="KW-0378">Hydrolase</keyword>
<dbReference type="EMBL" id="AWTV01000007">
    <property type="protein sequence ID" value="KIH91744.1"/>
    <property type="molecule type" value="Genomic_DNA"/>
</dbReference>
<dbReference type="Proteomes" id="UP000031575">
    <property type="component" value="Unassembled WGS sequence"/>
</dbReference>
<feature type="region of interest" description="Disordered" evidence="6">
    <location>
        <begin position="1"/>
        <end position="26"/>
    </location>
</feature>
<dbReference type="PANTHER" id="PTHR47961">
    <property type="entry name" value="DNA POLYMERASE THETA, PUTATIVE (AFU_ORTHOLOGUE AFUA_1G05260)-RELATED"/>
    <property type="match status" value="1"/>
</dbReference>
<keyword evidence="3" id="KW-0347">Helicase</keyword>
<sequence length="1048" mass="113055">MAGNHYGVWHQTSEQAVRRQQTSSYGTTFTTASATTTFAAGIKRRRNDEINSSHASDSGTVNHPGSVAMPPPPPALRGPLQPPGQSPSAKKQPPVMSLPMMPSRLTAGTVVDAVDAVDASTESPSAKPTRTPTPAPSWLLHGTTEYSQRRVLRATPSAAQDPMLSLSHACYGLPPQVVANLAGMGIRSVYPWQKQCLLGGSDGGREGRGELLDGTRSLVYAAPTGGGKSLVADVLMLRRVLTSVDGETTPPMSIGPLGRGPGRGPGRANRPKALLVLPFVALVQEKVRWLRRVVQGVSFQGDSLRVVGFFGGAKIRALWADFDIGVATIEKANALINTAIDDCTIGDLKVVVLDELHMIDDAHRGYLLELLATKLLCLEHSVQIVGMSATLNNIELLAQWLGAFSYQTKYRPVPIEEHLVYDGCIYSAEATLAQTADGNGSFSASQEIKDIKLPLTAPLRRILPAEHKSLNDPVTNAVVALANETARAGYGALIFASSRAASESDALLISRVLPATLEELGPDVWGARLDLLGELQAVMAGGGVDTNLSQTILAGVGFHHAGMTTEERDLVAHAYDMGVLKVIVATCGLAAGINLPARRVILHNARMGRELVGPAMLRQMRGRAGRKGKDELGETYLCCRSADVDDVVDLMQAELPHVSSCLAGDDADADEPANKKLKKDEPGPAHTMANKRRLQRALLEVIAVRLATSRESLASYVRKTLLFRALMSESGGCRESSSEDDPDLPASLEADVASSLAALQATGFVEMDEFDNFQPSRLGKAVVASALDPADAVFIHGELQRALQAFVLDGEMHVLYTFTPVHDAGSGSIDWRRFWTEMEGLDESGLRVLRFLGLKPSVISKMQHGGTLKETTAADKATARIYRRFYLALQLRDLCNEMPVHRVAQKYNTPRGAVQTLAQTCEGFAAGMIKFCEHMGWGAMSSVLEHFVDRLKAGAKADLLALARIAFVKSRTARVFWENGFKTVAAVANADPQDLLPVLLQAQASKARLGGDRNEVKFKEKLLEKAHIITESANRIWQLEMQRDLDEE</sequence>
<dbReference type="OrthoDB" id="2320933at2759"/>
<organism evidence="9 10">
    <name type="scientific">Sporothrix brasiliensis 5110</name>
    <dbReference type="NCBI Taxonomy" id="1398154"/>
    <lineage>
        <taxon>Eukaryota</taxon>
        <taxon>Fungi</taxon>
        <taxon>Dikarya</taxon>
        <taxon>Ascomycota</taxon>
        <taxon>Pezizomycotina</taxon>
        <taxon>Sordariomycetes</taxon>
        <taxon>Sordariomycetidae</taxon>
        <taxon>Ophiostomatales</taxon>
        <taxon>Ophiostomataceae</taxon>
        <taxon>Sporothrix</taxon>
    </lineage>
</organism>
<name>A0A0C2EZ31_9PEZI</name>
<dbReference type="GO" id="GO:0043138">
    <property type="term" value="F:3'-5' DNA helicase activity"/>
    <property type="evidence" value="ECO:0007669"/>
    <property type="project" value="UniProtKB-EC"/>
</dbReference>
<dbReference type="InterPro" id="IPR001650">
    <property type="entry name" value="Helicase_C-like"/>
</dbReference>
<dbReference type="RefSeq" id="XP_040619754.1">
    <property type="nucleotide sequence ID" value="XM_040759566.1"/>
</dbReference>
<dbReference type="Pfam" id="PF25453">
    <property type="entry name" value="DUF7898"/>
    <property type="match status" value="1"/>
</dbReference>
<dbReference type="InterPro" id="IPR014001">
    <property type="entry name" value="Helicase_ATP-bd"/>
</dbReference>
<dbReference type="CDD" id="cd18026">
    <property type="entry name" value="DEXHc_POLQ-like"/>
    <property type="match status" value="1"/>
</dbReference>
<evidence type="ECO:0000259" key="7">
    <source>
        <dbReference type="PROSITE" id="PS51192"/>
    </source>
</evidence>
<dbReference type="GeneID" id="63674487"/>
<evidence type="ECO:0000259" key="8">
    <source>
        <dbReference type="PROSITE" id="PS51194"/>
    </source>
</evidence>
<dbReference type="InterPro" id="IPR027417">
    <property type="entry name" value="P-loop_NTPase"/>
</dbReference>
<feature type="compositionally biased region" description="Basic and acidic residues" evidence="6">
    <location>
        <begin position="672"/>
        <end position="683"/>
    </location>
</feature>
<evidence type="ECO:0000256" key="6">
    <source>
        <dbReference type="SAM" id="MobiDB-lite"/>
    </source>
</evidence>
<dbReference type="AlphaFoldDB" id="A0A0C2EZ31"/>
<dbReference type="PANTHER" id="PTHR47961:SF6">
    <property type="entry name" value="DNA-DIRECTED DNA POLYMERASE"/>
    <property type="match status" value="1"/>
</dbReference>
<dbReference type="Pfam" id="PF00270">
    <property type="entry name" value="DEAD"/>
    <property type="match status" value="1"/>
</dbReference>
<dbReference type="SMART" id="SM00487">
    <property type="entry name" value="DEXDc"/>
    <property type="match status" value="1"/>
</dbReference>
<dbReference type="GO" id="GO:0005524">
    <property type="term" value="F:ATP binding"/>
    <property type="evidence" value="ECO:0007669"/>
    <property type="project" value="UniProtKB-KW"/>
</dbReference>
<dbReference type="Pfam" id="PF20470">
    <property type="entry name" value="HTH_61"/>
    <property type="match status" value="1"/>
</dbReference>
<feature type="domain" description="Helicase C-terminal" evidence="8">
    <location>
        <begin position="473"/>
        <end position="678"/>
    </location>
</feature>
<dbReference type="Pfam" id="PF21099">
    <property type="entry name" value="POLQ_helical"/>
    <property type="match status" value="1"/>
</dbReference>
<keyword evidence="10" id="KW-1185">Reference proteome</keyword>
<comment type="caution">
    <text evidence="9">The sequence shown here is derived from an EMBL/GenBank/DDBJ whole genome shotgun (WGS) entry which is preliminary data.</text>
</comment>
<evidence type="ECO:0000256" key="4">
    <source>
        <dbReference type="ARBA" id="ARBA00022840"/>
    </source>
</evidence>
<feature type="region of interest" description="Disordered" evidence="6">
    <location>
        <begin position="40"/>
        <end position="100"/>
    </location>
</feature>
<feature type="region of interest" description="Disordered" evidence="6">
    <location>
        <begin position="662"/>
        <end position="688"/>
    </location>
</feature>
<dbReference type="InterPro" id="IPR050474">
    <property type="entry name" value="Hel308_SKI2-like"/>
</dbReference>